<gene>
    <name evidence="3" type="ORF">SG0102_05810</name>
</gene>
<dbReference type="Proteomes" id="UP000268059">
    <property type="component" value="Chromosome"/>
</dbReference>
<keyword evidence="1" id="KW-0472">Membrane</keyword>
<dbReference type="Pfam" id="PF13127">
    <property type="entry name" value="DUF3955"/>
    <property type="match status" value="1"/>
</dbReference>
<dbReference type="EMBL" id="AP019309">
    <property type="protein sequence ID" value="BBH25647.1"/>
    <property type="molecule type" value="Genomic_DNA"/>
</dbReference>
<dbReference type="InParanoid" id="A0A3G9J3C6"/>
<dbReference type="RefSeq" id="WP_157982957.1">
    <property type="nucleotide sequence ID" value="NZ_AP019309.1"/>
</dbReference>
<keyword evidence="1" id="KW-0812">Transmembrane</keyword>
<dbReference type="OrthoDB" id="9805856at2"/>
<evidence type="ECO:0000313" key="4">
    <source>
        <dbReference type="Proteomes" id="UP000268059"/>
    </source>
</evidence>
<reference evidence="3 4" key="1">
    <citation type="submission" date="2018-11" db="EMBL/GenBank/DDBJ databases">
        <title>Novel Erysipelotrichaceae bacterium isolated from small intestine of a swine.</title>
        <authorList>
            <person name="Kim J.S."/>
            <person name="Choe H."/>
            <person name="Lee Y.R."/>
            <person name="Kim K.M."/>
            <person name="Park D.S."/>
        </authorList>
    </citation>
    <scope>NUCLEOTIDE SEQUENCE [LARGE SCALE GENOMIC DNA]</scope>
    <source>
        <strain evidence="3 4">SG0102</strain>
    </source>
</reference>
<proteinExistence type="predicted"/>
<dbReference type="PROSITE" id="PS51257">
    <property type="entry name" value="PROKAR_LIPOPROTEIN"/>
    <property type="match status" value="1"/>
</dbReference>
<feature type="transmembrane region" description="Helical" evidence="1">
    <location>
        <begin position="43"/>
        <end position="64"/>
    </location>
</feature>
<feature type="domain" description="DUF3955" evidence="2">
    <location>
        <begin position="9"/>
        <end position="62"/>
    </location>
</feature>
<keyword evidence="1" id="KW-1133">Transmembrane helix</keyword>
<organism evidence="3 4">
    <name type="scientific">Intestinibaculum porci</name>
    <dbReference type="NCBI Taxonomy" id="2487118"/>
    <lineage>
        <taxon>Bacteria</taxon>
        <taxon>Bacillati</taxon>
        <taxon>Bacillota</taxon>
        <taxon>Erysipelotrichia</taxon>
        <taxon>Erysipelotrichales</taxon>
        <taxon>Erysipelotrichaceae</taxon>
        <taxon>Intestinibaculum</taxon>
    </lineage>
</organism>
<protein>
    <recommendedName>
        <fullName evidence="2">DUF3955 domain-containing protein</fullName>
    </recommendedName>
</protein>
<evidence type="ECO:0000259" key="2">
    <source>
        <dbReference type="Pfam" id="PF13127"/>
    </source>
</evidence>
<evidence type="ECO:0000313" key="3">
    <source>
        <dbReference type="EMBL" id="BBH25647.1"/>
    </source>
</evidence>
<accession>A0A3G9J3C6</accession>
<name>A0A3G9J3C6_9FIRM</name>
<dbReference type="KEGG" id="ebm:SG0102_05810"/>
<sequence>MTNKISNLITIVCIGSGLACLIAKTMSKSYVDAQGILHEPFFLLPVGFGLITVGLIVLVISTIMKSMQA</sequence>
<keyword evidence="4" id="KW-1185">Reference proteome</keyword>
<dbReference type="InterPro" id="IPR025016">
    <property type="entry name" value="DUF3955"/>
</dbReference>
<evidence type="ECO:0000256" key="1">
    <source>
        <dbReference type="SAM" id="Phobius"/>
    </source>
</evidence>
<dbReference type="AlphaFoldDB" id="A0A3G9J3C6"/>